<evidence type="ECO:0000256" key="2">
    <source>
        <dbReference type="ARBA" id="ARBA00022574"/>
    </source>
</evidence>
<dbReference type="InterPro" id="IPR001680">
    <property type="entry name" value="WD40_rpt"/>
</dbReference>
<keyword evidence="5" id="KW-0804">Transcription</keyword>
<feature type="compositionally biased region" description="Acidic residues" evidence="6">
    <location>
        <begin position="1"/>
        <end position="12"/>
    </location>
</feature>
<evidence type="ECO:0000313" key="8">
    <source>
        <dbReference type="Proteomes" id="UP000837857"/>
    </source>
</evidence>
<gene>
    <name evidence="7" type="ORF">IPOD504_LOCUS2796</name>
</gene>
<dbReference type="SUPFAM" id="SSF50978">
    <property type="entry name" value="WD40 repeat-like"/>
    <property type="match status" value="1"/>
</dbReference>
<dbReference type="Proteomes" id="UP000837857">
    <property type="component" value="Chromosome 12"/>
</dbReference>
<evidence type="ECO:0000313" key="7">
    <source>
        <dbReference type="EMBL" id="CAH2040767.1"/>
    </source>
</evidence>
<accession>A0ABN8HT22</accession>
<evidence type="ECO:0000256" key="1">
    <source>
        <dbReference type="ARBA" id="ARBA00008075"/>
    </source>
</evidence>
<proteinExistence type="inferred from homology"/>
<dbReference type="Gene3D" id="2.130.10.10">
    <property type="entry name" value="YVTN repeat-like/Quinoprotein amine dehydrogenase"/>
    <property type="match status" value="2"/>
</dbReference>
<dbReference type="InterPro" id="IPR036322">
    <property type="entry name" value="WD40_repeat_dom_sf"/>
</dbReference>
<protein>
    <submittedName>
        <fullName evidence="7">Uncharacterized protein</fullName>
    </submittedName>
</protein>
<organism evidence="7 8">
    <name type="scientific">Iphiclides podalirius</name>
    <name type="common">scarce swallowtail</name>
    <dbReference type="NCBI Taxonomy" id="110791"/>
    <lineage>
        <taxon>Eukaryota</taxon>
        <taxon>Metazoa</taxon>
        <taxon>Ecdysozoa</taxon>
        <taxon>Arthropoda</taxon>
        <taxon>Hexapoda</taxon>
        <taxon>Insecta</taxon>
        <taxon>Pterygota</taxon>
        <taxon>Neoptera</taxon>
        <taxon>Endopterygota</taxon>
        <taxon>Lepidoptera</taxon>
        <taxon>Glossata</taxon>
        <taxon>Ditrysia</taxon>
        <taxon>Papilionoidea</taxon>
        <taxon>Papilionidae</taxon>
        <taxon>Papilioninae</taxon>
        <taxon>Iphiclides</taxon>
    </lineage>
</organism>
<dbReference type="PANTHER" id="PTHR10253">
    <property type="entry name" value="POLYCOMB PROTEIN"/>
    <property type="match status" value="1"/>
</dbReference>
<evidence type="ECO:0000256" key="5">
    <source>
        <dbReference type="ARBA" id="ARBA00023163"/>
    </source>
</evidence>
<feature type="compositionally biased region" description="Basic residues" evidence="6">
    <location>
        <begin position="33"/>
        <end position="46"/>
    </location>
</feature>
<feature type="non-terminal residue" evidence="7">
    <location>
        <position position="284"/>
    </location>
</feature>
<sequence length="284" mass="32099">MNFSDNEADDTSSVESTSTTDNTSRSETPTNSRVKKRRRGKKKVTKQVKPPYKFNCSAKEDHGQPLFGCQFNHHLGDGEPNIFAVVGSNRVSIYECPESGGFKFLQCYADPDVDETFYTCAWSYEEETNLPLLAVAGSRDFSTRDIHRNYVDCVRWMGDLILSKSCENAIICWKPGRLEDAEPRPGDAAVTVVHRFDYKECEIWFIRFAVDYSQRVIALGNQCGKTMVWELGNVAGGSRVSQLVHPRCVAAVRQVTLSRNGTVLLTCCDDGTIWRWDRVNNRNN</sequence>
<keyword evidence="4" id="KW-0805">Transcription regulation</keyword>
<dbReference type="InterPro" id="IPR051243">
    <property type="entry name" value="PcG_WD-repeat"/>
</dbReference>
<evidence type="ECO:0000256" key="4">
    <source>
        <dbReference type="ARBA" id="ARBA00023015"/>
    </source>
</evidence>
<keyword evidence="3" id="KW-0677">Repeat</keyword>
<reference evidence="7" key="1">
    <citation type="submission" date="2022-03" db="EMBL/GenBank/DDBJ databases">
        <authorList>
            <person name="Martin H S."/>
        </authorList>
    </citation>
    <scope>NUCLEOTIDE SEQUENCE</scope>
</reference>
<dbReference type="EMBL" id="OW152824">
    <property type="protein sequence ID" value="CAH2040767.1"/>
    <property type="molecule type" value="Genomic_DNA"/>
</dbReference>
<name>A0ABN8HT22_9NEOP</name>
<dbReference type="SMART" id="SM00320">
    <property type="entry name" value="WD40"/>
    <property type="match status" value="2"/>
</dbReference>
<keyword evidence="2" id="KW-0853">WD repeat</keyword>
<feature type="compositionally biased region" description="Low complexity" evidence="6">
    <location>
        <begin position="13"/>
        <end position="23"/>
    </location>
</feature>
<evidence type="ECO:0000256" key="6">
    <source>
        <dbReference type="SAM" id="MobiDB-lite"/>
    </source>
</evidence>
<feature type="region of interest" description="Disordered" evidence="6">
    <location>
        <begin position="1"/>
        <end position="46"/>
    </location>
</feature>
<keyword evidence="8" id="KW-1185">Reference proteome</keyword>
<comment type="similarity">
    <text evidence="1">Belongs to the WD repeat ESC family.</text>
</comment>
<dbReference type="InterPro" id="IPR015943">
    <property type="entry name" value="WD40/YVTN_repeat-like_dom_sf"/>
</dbReference>
<evidence type="ECO:0000256" key="3">
    <source>
        <dbReference type="ARBA" id="ARBA00022737"/>
    </source>
</evidence>